<dbReference type="STRING" id="1765722.AT728_34745"/>
<keyword evidence="2" id="KW-1185">Reference proteome</keyword>
<dbReference type="Proteomes" id="UP000054804">
    <property type="component" value="Unassembled WGS sequence"/>
</dbReference>
<dbReference type="InterPro" id="IPR009923">
    <property type="entry name" value="Dodecin"/>
</dbReference>
<reference evidence="1 2" key="1">
    <citation type="submission" date="2015-12" db="EMBL/GenBank/DDBJ databases">
        <title>Draft genome sequence of Streptomyces silvensis ATCC 53525, a producer of novel hormone antagonists.</title>
        <authorList>
            <person name="Johnston C.W."/>
            <person name="Li Y."/>
            <person name="Magarvey N.A."/>
        </authorList>
    </citation>
    <scope>NUCLEOTIDE SEQUENCE [LARGE SCALE GENOMIC DNA]</scope>
    <source>
        <strain evidence="1 2">ATCC 53525</strain>
    </source>
</reference>
<dbReference type="Pfam" id="PF07311">
    <property type="entry name" value="Dodecin"/>
    <property type="match status" value="1"/>
</dbReference>
<evidence type="ECO:0000313" key="2">
    <source>
        <dbReference type="Proteomes" id="UP000054804"/>
    </source>
</evidence>
<sequence>MSDHTYRVTEIVGTSHEGVDQAIRNGIERASQTLRGLDWFEVTQVRGHIEDGEIQHFQVGMKVGFRLEDAS</sequence>
<dbReference type="PANTHER" id="PTHR39324:SF1">
    <property type="entry name" value="CALCIUM DODECIN"/>
    <property type="match status" value="1"/>
</dbReference>
<comment type="caution">
    <text evidence="1">The sequence shown here is derived from an EMBL/GenBank/DDBJ whole genome shotgun (WGS) entry which is preliminary data.</text>
</comment>
<dbReference type="InterPro" id="IPR025543">
    <property type="entry name" value="Dodecin-like"/>
</dbReference>
<protein>
    <submittedName>
        <fullName evidence="1">Dodecin family protein</fullName>
    </submittedName>
</protein>
<dbReference type="AlphaFoldDB" id="A0A0W7WSR2"/>
<dbReference type="NCBIfam" id="NF043052">
    <property type="entry name" value="DodecBact"/>
    <property type="match status" value="1"/>
</dbReference>
<proteinExistence type="predicted"/>
<evidence type="ECO:0000313" key="1">
    <source>
        <dbReference type="EMBL" id="KUF13606.1"/>
    </source>
</evidence>
<dbReference type="OrthoDB" id="9805889at2"/>
<gene>
    <name evidence="1" type="ORF">AT728_34745</name>
</gene>
<dbReference type="SUPFAM" id="SSF89807">
    <property type="entry name" value="Dodecin-like"/>
    <property type="match status" value="1"/>
</dbReference>
<dbReference type="EMBL" id="LOCL01000073">
    <property type="protein sequence ID" value="KUF13606.1"/>
    <property type="molecule type" value="Genomic_DNA"/>
</dbReference>
<dbReference type="Gene3D" id="3.30.1660.10">
    <property type="entry name" value="Flavin-binding protein dodecin"/>
    <property type="match status" value="1"/>
</dbReference>
<dbReference type="RefSeq" id="WP_030571831.1">
    <property type="nucleotide sequence ID" value="NZ_LOCL01000073.1"/>
</dbReference>
<accession>A0A0W7WSR2</accession>
<name>A0A0W7WSR2_9ACTN</name>
<organism evidence="1 2">
    <name type="scientific">Streptomyces silvensis</name>
    <dbReference type="NCBI Taxonomy" id="1765722"/>
    <lineage>
        <taxon>Bacteria</taxon>
        <taxon>Bacillati</taxon>
        <taxon>Actinomycetota</taxon>
        <taxon>Actinomycetes</taxon>
        <taxon>Kitasatosporales</taxon>
        <taxon>Streptomycetaceae</taxon>
        <taxon>Streptomyces</taxon>
    </lineage>
</organism>
<dbReference type="PANTHER" id="PTHR39324">
    <property type="entry name" value="CALCIUM DODECIN"/>
    <property type="match status" value="1"/>
</dbReference>
<dbReference type="InterPro" id="IPR036694">
    <property type="entry name" value="Dodecin-like_sf"/>
</dbReference>
<dbReference type="InterPro" id="IPR050049">
    <property type="entry name" value="Dodecin_bact"/>
</dbReference>